<feature type="region of interest" description="Disordered" evidence="1">
    <location>
        <begin position="66"/>
        <end position="117"/>
    </location>
</feature>
<protein>
    <submittedName>
        <fullName evidence="2">Uncharacterized protein</fullName>
    </submittedName>
</protein>
<reference evidence="2 3" key="1">
    <citation type="submission" date="2014-04" db="EMBL/GenBank/DDBJ databases">
        <authorList>
            <consortium name="DOE Joint Genome Institute"/>
            <person name="Kuo A."/>
            <person name="Kohler A."/>
            <person name="Nagy L.G."/>
            <person name="Floudas D."/>
            <person name="Copeland A."/>
            <person name="Barry K.W."/>
            <person name="Cichocki N."/>
            <person name="Veneault-Fourrey C."/>
            <person name="LaButti K."/>
            <person name="Lindquist E.A."/>
            <person name="Lipzen A."/>
            <person name="Lundell T."/>
            <person name="Morin E."/>
            <person name="Murat C."/>
            <person name="Sun H."/>
            <person name="Tunlid A."/>
            <person name="Henrissat B."/>
            <person name="Grigoriev I.V."/>
            <person name="Hibbett D.S."/>
            <person name="Martin F."/>
            <person name="Nordberg H.P."/>
            <person name="Cantor M.N."/>
            <person name="Hua S.X."/>
        </authorList>
    </citation>
    <scope>NUCLEOTIDE SEQUENCE [LARGE SCALE GENOMIC DNA]</scope>
    <source>
        <strain evidence="2 3">Foug A</strain>
    </source>
</reference>
<dbReference type="HOGENOM" id="CLU_1619696_0_0_1"/>
<feature type="compositionally biased region" description="Acidic residues" evidence="1">
    <location>
        <begin position="1"/>
        <end position="10"/>
    </location>
</feature>
<dbReference type="Proteomes" id="UP000053989">
    <property type="component" value="Unassembled WGS sequence"/>
</dbReference>
<gene>
    <name evidence="2" type="ORF">SCLCIDRAFT_1222925</name>
</gene>
<evidence type="ECO:0000256" key="1">
    <source>
        <dbReference type="SAM" id="MobiDB-lite"/>
    </source>
</evidence>
<keyword evidence="3" id="KW-1185">Reference proteome</keyword>
<dbReference type="OrthoDB" id="3264780at2759"/>
<feature type="compositionally biased region" description="Polar residues" evidence="1">
    <location>
        <begin position="79"/>
        <end position="90"/>
    </location>
</feature>
<accession>A0A0C3DA72</accession>
<name>A0A0C3DA72_9AGAM</name>
<feature type="region of interest" description="Disordered" evidence="1">
    <location>
        <begin position="1"/>
        <end position="30"/>
    </location>
</feature>
<proteinExistence type="predicted"/>
<dbReference type="InParanoid" id="A0A0C3DA72"/>
<dbReference type="STRING" id="1036808.A0A0C3DA72"/>
<evidence type="ECO:0000313" key="3">
    <source>
        <dbReference type="Proteomes" id="UP000053989"/>
    </source>
</evidence>
<feature type="compositionally biased region" description="Low complexity" evidence="1">
    <location>
        <begin position="100"/>
        <end position="115"/>
    </location>
</feature>
<reference evidence="3" key="2">
    <citation type="submission" date="2015-01" db="EMBL/GenBank/DDBJ databases">
        <title>Evolutionary Origins and Diversification of the Mycorrhizal Mutualists.</title>
        <authorList>
            <consortium name="DOE Joint Genome Institute"/>
            <consortium name="Mycorrhizal Genomics Consortium"/>
            <person name="Kohler A."/>
            <person name="Kuo A."/>
            <person name="Nagy L.G."/>
            <person name="Floudas D."/>
            <person name="Copeland A."/>
            <person name="Barry K.W."/>
            <person name="Cichocki N."/>
            <person name="Veneault-Fourrey C."/>
            <person name="LaButti K."/>
            <person name="Lindquist E.A."/>
            <person name="Lipzen A."/>
            <person name="Lundell T."/>
            <person name="Morin E."/>
            <person name="Murat C."/>
            <person name="Riley R."/>
            <person name="Ohm R."/>
            <person name="Sun H."/>
            <person name="Tunlid A."/>
            <person name="Henrissat B."/>
            <person name="Grigoriev I.V."/>
            <person name="Hibbett D.S."/>
            <person name="Martin F."/>
        </authorList>
    </citation>
    <scope>NUCLEOTIDE SEQUENCE [LARGE SCALE GENOMIC DNA]</scope>
    <source>
        <strain evidence="3">Foug A</strain>
    </source>
</reference>
<sequence length="175" mass="18745">MSSTTDEEDNGSLFGSPPPSPVPDSFERDIGIIALPGSHMSCSGPPAHILSCSIPAASDLPVVGAPQANEFDTTDDAGSRTQGSQCSQRSTVDKRKNQKRSAASSRSSTTNRSANVRPLLLSRNDILKNARERQRQLVAELECAKVELWEASIEGGVLVHLMRDNKINPHRSAPG</sequence>
<evidence type="ECO:0000313" key="2">
    <source>
        <dbReference type="EMBL" id="KIM53289.1"/>
    </source>
</evidence>
<organism evidence="2 3">
    <name type="scientific">Scleroderma citrinum Foug A</name>
    <dbReference type="NCBI Taxonomy" id="1036808"/>
    <lineage>
        <taxon>Eukaryota</taxon>
        <taxon>Fungi</taxon>
        <taxon>Dikarya</taxon>
        <taxon>Basidiomycota</taxon>
        <taxon>Agaricomycotina</taxon>
        <taxon>Agaricomycetes</taxon>
        <taxon>Agaricomycetidae</taxon>
        <taxon>Boletales</taxon>
        <taxon>Sclerodermatineae</taxon>
        <taxon>Sclerodermataceae</taxon>
        <taxon>Scleroderma</taxon>
    </lineage>
</organism>
<dbReference type="AlphaFoldDB" id="A0A0C3DA72"/>
<dbReference type="EMBL" id="KN822184">
    <property type="protein sequence ID" value="KIM53289.1"/>
    <property type="molecule type" value="Genomic_DNA"/>
</dbReference>